<accession>A0A5J5HC47</accession>
<keyword evidence="3" id="KW-1185">Reference proteome</keyword>
<reference evidence="2 3" key="1">
    <citation type="submission" date="2019-09" db="EMBL/GenBank/DDBJ databases">
        <title>Whole genome sequences of isolates from the Mars Exploration Rovers.</title>
        <authorList>
            <person name="Seuylemezian A."/>
            <person name="Vaishampayan P."/>
        </authorList>
    </citation>
    <scope>NUCLEOTIDE SEQUENCE [LARGE SCALE GENOMIC DNA]</scope>
    <source>
        <strain evidence="2 3">MER_TA_151</strain>
    </source>
</reference>
<dbReference type="Proteomes" id="UP000326671">
    <property type="component" value="Unassembled WGS sequence"/>
</dbReference>
<name>A0A5J5HC47_9BACI</name>
<dbReference type="GO" id="GO:0004322">
    <property type="term" value="F:ferroxidase activity"/>
    <property type="evidence" value="ECO:0007669"/>
    <property type="project" value="InterPro"/>
</dbReference>
<sequence length="215" mass="24701">MTPIIGISGVPINAGGGICVETSFTEMDSIFNRTKNALVEFMGILTPIIENAQDDHERLFWHHIYEEEEHRSDRLDILMPKIQAVRKNGADLSNNQPEFVHLLQDISLEKFGLHNFLEHLDLFLFQFKDTELEGKIQGLRNFTYEDYQQMKVILEKLNQEFQGGTEFKTSIPTDEKEGNGSNVKIEAYSQHHSHEPAHSKQSFRKTLTVGSLKQK</sequence>
<organism evidence="2 3">
    <name type="scientific">Niallia endozanthoxylica</name>
    <dbReference type="NCBI Taxonomy" id="2036016"/>
    <lineage>
        <taxon>Bacteria</taxon>
        <taxon>Bacillati</taxon>
        <taxon>Bacillota</taxon>
        <taxon>Bacilli</taxon>
        <taxon>Bacillales</taxon>
        <taxon>Bacillaceae</taxon>
        <taxon>Niallia</taxon>
    </lineage>
</organism>
<proteinExistence type="predicted"/>
<comment type="caution">
    <text evidence="2">The sequence shown here is derived from an EMBL/GenBank/DDBJ whole genome shotgun (WGS) entry which is preliminary data.</text>
</comment>
<dbReference type="EMBL" id="VYKL01000034">
    <property type="protein sequence ID" value="KAA9018326.1"/>
    <property type="molecule type" value="Genomic_DNA"/>
</dbReference>
<dbReference type="NCBIfam" id="TIGR04536">
    <property type="entry name" value="geobac_encap"/>
    <property type="match status" value="1"/>
</dbReference>
<dbReference type="GO" id="GO:0140737">
    <property type="term" value="C:encapsulin nanocompartment"/>
    <property type="evidence" value="ECO:0007669"/>
    <property type="project" value="InterPro"/>
</dbReference>
<dbReference type="AlphaFoldDB" id="A0A5J5HC47"/>
<gene>
    <name evidence="2" type="ORF">F4V44_20150</name>
</gene>
<feature type="region of interest" description="Disordered" evidence="1">
    <location>
        <begin position="166"/>
        <end position="215"/>
    </location>
</feature>
<protein>
    <submittedName>
        <fullName evidence="2">Uncharacterized protein</fullName>
    </submittedName>
</protein>
<dbReference type="GO" id="GO:0140315">
    <property type="term" value="F:iron ion sequestering activity"/>
    <property type="evidence" value="ECO:0007669"/>
    <property type="project" value="InterPro"/>
</dbReference>
<dbReference type="InterPro" id="IPR030909">
    <property type="entry name" value="IMEF_cargo"/>
</dbReference>
<evidence type="ECO:0000313" key="3">
    <source>
        <dbReference type="Proteomes" id="UP000326671"/>
    </source>
</evidence>
<evidence type="ECO:0000313" key="2">
    <source>
        <dbReference type="EMBL" id="KAA9018326.1"/>
    </source>
</evidence>
<dbReference type="OrthoDB" id="2855273at2"/>
<feature type="compositionally biased region" description="Polar residues" evidence="1">
    <location>
        <begin position="204"/>
        <end position="215"/>
    </location>
</feature>
<evidence type="ECO:0000256" key="1">
    <source>
        <dbReference type="SAM" id="MobiDB-lite"/>
    </source>
</evidence>
<dbReference type="Pfam" id="PF24309">
    <property type="entry name" value="IMEF_Flp"/>
    <property type="match status" value="1"/>
</dbReference>